<dbReference type="PROSITE" id="PS51186">
    <property type="entry name" value="GNAT"/>
    <property type="match status" value="1"/>
</dbReference>
<dbReference type="SUPFAM" id="SSF55729">
    <property type="entry name" value="Acyl-CoA N-acyltransferases (Nat)"/>
    <property type="match status" value="1"/>
</dbReference>
<dbReference type="PANTHER" id="PTHR42791:SF4">
    <property type="entry name" value="ACETYLTRANSFERASE, GNAT FAMILY FAMILY (AFU_ORTHOLOGUE AFUA_4G09540)-RELATED"/>
    <property type="match status" value="1"/>
</dbReference>
<keyword evidence="3" id="KW-1185">Reference proteome</keyword>
<protein>
    <recommendedName>
        <fullName evidence="1">N-acetyltransferase domain-containing protein</fullName>
    </recommendedName>
</protein>
<dbReference type="InterPro" id="IPR052523">
    <property type="entry name" value="Trichothecene_AcTrans"/>
</dbReference>
<accession>A0A8H4IP27</accession>
<dbReference type="Pfam" id="PF00583">
    <property type="entry name" value="Acetyltransf_1"/>
    <property type="match status" value="1"/>
</dbReference>
<dbReference type="Proteomes" id="UP000572817">
    <property type="component" value="Unassembled WGS sequence"/>
</dbReference>
<evidence type="ECO:0000259" key="1">
    <source>
        <dbReference type="PROSITE" id="PS51186"/>
    </source>
</evidence>
<dbReference type="InterPro" id="IPR016181">
    <property type="entry name" value="Acyl_CoA_acyltransferase"/>
</dbReference>
<dbReference type="AlphaFoldDB" id="A0A8H4IP27"/>
<feature type="domain" description="N-acetyltransferase" evidence="1">
    <location>
        <begin position="5"/>
        <end position="193"/>
    </location>
</feature>
<dbReference type="InterPro" id="IPR000182">
    <property type="entry name" value="GNAT_dom"/>
</dbReference>
<sequence length="210" mass="22643">MASPYSILPVAPSDLPTIAEFLYSSKLKLTINHLLFKDWPNEAAQRRQYTGAVEGALADPNTESLKAVDAASGEIVGYLAVTHKSAAGPAAENDKSVPEAFNPDVYRAVIRAAGELSRETEGVDHLKVTYVFVKPSSRGQGIGARLVREAVERAKAAGVPLTVSVEPAAYDFFVRLGFKDTRHVDFDLSKWAPPYSGFGVFRLAGMISSD</sequence>
<name>A0A8H4IP27_9PEZI</name>
<proteinExistence type="predicted"/>
<comment type="caution">
    <text evidence="2">The sequence shown here is derived from an EMBL/GenBank/DDBJ whole genome shotgun (WGS) entry which is preliminary data.</text>
</comment>
<gene>
    <name evidence="2" type="ORF">GTA08_BOTSDO07496</name>
</gene>
<dbReference type="OrthoDB" id="410198at2759"/>
<organism evidence="2 3">
    <name type="scientific">Botryosphaeria dothidea</name>
    <dbReference type="NCBI Taxonomy" id="55169"/>
    <lineage>
        <taxon>Eukaryota</taxon>
        <taxon>Fungi</taxon>
        <taxon>Dikarya</taxon>
        <taxon>Ascomycota</taxon>
        <taxon>Pezizomycotina</taxon>
        <taxon>Dothideomycetes</taxon>
        <taxon>Dothideomycetes incertae sedis</taxon>
        <taxon>Botryosphaeriales</taxon>
        <taxon>Botryosphaeriaceae</taxon>
        <taxon>Botryosphaeria</taxon>
    </lineage>
</organism>
<evidence type="ECO:0000313" key="2">
    <source>
        <dbReference type="EMBL" id="KAF4304725.1"/>
    </source>
</evidence>
<dbReference type="EMBL" id="WWBZ02000051">
    <property type="protein sequence ID" value="KAF4304725.1"/>
    <property type="molecule type" value="Genomic_DNA"/>
</dbReference>
<dbReference type="GO" id="GO:0016747">
    <property type="term" value="F:acyltransferase activity, transferring groups other than amino-acyl groups"/>
    <property type="evidence" value="ECO:0007669"/>
    <property type="project" value="InterPro"/>
</dbReference>
<dbReference type="PANTHER" id="PTHR42791">
    <property type="entry name" value="GNAT FAMILY ACETYLTRANSFERASE"/>
    <property type="match status" value="1"/>
</dbReference>
<evidence type="ECO:0000313" key="3">
    <source>
        <dbReference type="Proteomes" id="UP000572817"/>
    </source>
</evidence>
<reference evidence="2" key="1">
    <citation type="submission" date="2020-04" db="EMBL/GenBank/DDBJ databases">
        <title>Genome Assembly and Annotation of Botryosphaeria dothidea sdau 11-99, a Latent Pathogen of Apple Fruit Ring Rot in China.</title>
        <authorList>
            <person name="Yu C."/>
            <person name="Diao Y."/>
            <person name="Lu Q."/>
            <person name="Zhao J."/>
            <person name="Cui S."/>
            <person name="Peng C."/>
            <person name="He B."/>
            <person name="Liu H."/>
        </authorList>
    </citation>
    <scope>NUCLEOTIDE SEQUENCE [LARGE SCALE GENOMIC DNA]</scope>
    <source>
        <strain evidence="2">Sdau11-99</strain>
    </source>
</reference>
<dbReference type="Gene3D" id="3.40.630.30">
    <property type="match status" value="1"/>
</dbReference>
<dbReference type="CDD" id="cd04301">
    <property type="entry name" value="NAT_SF"/>
    <property type="match status" value="1"/>
</dbReference>